<dbReference type="Proteomes" id="UP000075615">
    <property type="component" value="Unassembled WGS sequence"/>
</dbReference>
<accession>A0A150X239</accession>
<protein>
    <submittedName>
        <fullName evidence="1">Uncharacterized protein</fullName>
    </submittedName>
</protein>
<evidence type="ECO:0000313" key="1">
    <source>
        <dbReference type="EMBL" id="KYG72789.1"/>
    </source>
</evidence>
<dbReference type="RefSeq" id="WP_068417325.1">
    <property type="nucleotide sequence ID" value="NZ_LRDB01000050.1"/>
</dbReference>
<dbReference type="AlphaFoldDB" id="A0A150X239"/>
<name>A0A150X239_9BACT</name>
<dbReference type="EMBL" id="LRDB01000050">
    <property type="protein sequence ID" value="KYG72789.1"/>
    <property type="molecule type" value="Genomic_DNA"/>
</dbReference>
<reference evidence="1 2" key="1">
    <citation type="submission" date="2016-01" db="EMBL/GenBank/DDBJ databases">
        <title>Genome sequencing of Roseivirga echinicomitans KMM 6058.</title>
        <authorList>
            <person name="Selvaratnam C."/>
            <person name="Thevarajoo S."/>
            <person name="Goh K.M."/>
            <person name="Ee R."/>
            <person name="Chan K.-G."/>
            <person name="Chong C.S."/>
        </authorList>
    </citation>
    <scope>NUCLEOTIDE SEQUENCE [LARGE SCALE GENOMIC DNA]</scope>
    <source>
        <strain evidence="1 2">KMM 6058</strain>
    </source>
</reference>
<proteinExistence type="predicted"/>
<organism evidence="1 2">
    <name type="scientific">Roseivirga echinicomitans</name>
    <dbReference type="NCBI Taxonomy" id="296218"/>
    <lineage>
        <taxon>Bacteria</taxon>
        <taxon>Pseudomonadati</taxon>
        <taxon>Bacteroidota</taxon>
        <taxon>Cytophagia</taxon>
        <taxon>Cytophagales</taxon>
        <taxon>Roseivirgaceae</taxon>
        <taxon>Roseivirga</taxon>
    </lineage>
</organism>
<sequence>MAKYYVYCETHGRLTPDYNSADQASIARKKHIINTSGPHYRVNVIEEYAQKKYGQTIKNLRQVVKKKR</sequence>
<gene>
    <name evidence="1" type="ORF">AWN68_08790</name>
</gene>
<keyword evidence="2" id="KW-1185">Reference proteome</keyword>
<evidence type="ECO:0000313" key="2">
    <source>
        <dbReference type="Proteomes" id="UP000075615"/>
    </source>
</evidence>
<comment type="caution">
    <text evidence="1">The sequence shown here is derived from an EMBL/GenBank/DDBJ whole genome shotgun (WGS) entry which is preliminary data.</text>
</comment>